<dbReference type="EMBL" id="JBFXLT010000055">
    <property type="protein sequence ID" value="KAL2811646.1"/>
    <property type="molecule type" value="Genomic_DNA"/>
</dbReference>
<reference evidence="7 8" key="1">
    <citation type="submission" date="2024-07" db="EMBL/GenBank/DDBJ databases">
        <title>Section-level genome sequencing and comparative genomics of Aspergillus sections Usti and Cavernicolus.</title>
        <authorList>
            <consortium name="Lawrence Berkeley National Laboratory"/>
            <person name="Nybo J.L."/>
            <person name="Vesth T.C."/>
            <person name="Theobald S."/>
            <person name="Frisvad J.C."/>
            <person name="Larsen T.O."/>
            <person name="Kjaerboelling I."/>
            <person name="Rothschild-Mancinelli K."/>
            <person name="Lyhne E.K."/>
            <person name="Kogle M.E."/>
            <person name="Barry K."/>
            <person name="Clum A."/>
            <person name="Na H."/>
            <person name="Ledsgaard L."/>
            <person name="Lin J."/>
            <person name="Lipzen A."/>
            <person name="Kuo A."/>
            <person name="Riley R."/>
            <person name="Mondo S."/>
            <person name="Labutti K."/>
            <person name="Haridas S."/>
            <person name="Pangalinan J."/>
            <person name="Salamov A.A."/>
            <person name="Simmons B.A."/>
            <person name="Magnuson J.K."/>
            <person name="Chen J."/>
            <person name="Drula E."/>
            <person name="Henrissat B."/>
            <person name="Wiebenga A."/>
            <person name="Lubbers R.J."/>
            <person name="Gomes A.C."/>
            <person name="Makela M.R."/>
            <person name="Stajich J."/>
            <person name="Grigoriev I.V."/>
            <person name="Mortensen U.H."/>
            <person name="De Vries R.P."/>
            <person name="Baker S.E."/>
            <person name="Andersen M.R."/>
        </authorList>
    </citation>
    <scope>NUCLEOTIDE SEQUENCE [LARGE SCALE GENOMIC DNA]</scope>
    <source>
        <strain evidence="7 8">CBS 588.65</strain>
    </source>
</reference>
<dbReference type="PANTHER" id="PTHR38111:SF5">
    <property type="entry name" value="TRANSCRIPTION FACTOR DOMAIN-CONTAINING PROTEIN"/>
    <property type="match status" value="1"/>
</dbReference>
<feature type="domain" description="Zn(2)-C6 fungal-type" evidence="6">
    <location>
        <begin position="7"/>
        <end position="35"/>
    </location>
</feature>
<accession>A0ABR4H885</accession>
<feature type="region of interest" description="Disordered" evidence="5">
    <location>
        <begin position="49"/>
        <end position="76"/>
    </location>
</feature>
<dbReference type="InterPro" id="IPR001138">
    <property type="entry name" value="Zn2Cys6_DnaBD"/>
</dbReference>
<evidence type="ECO:0000313" key="7">
    <source>
        <dbReference type="EMBL" id="KAL2811646.1"/>
    </source>
</evidence>
<keyword evidence="1" id="KW-0805">Transcription regulation</keyword>
<evidence type="ECO:0000256" key="1">
    <source>
        <dbReference type="ARBA" id="ARBA00023015"/>
    </source>
</evidence>
<keyword evidence="4" id="KW-0539">Nucleus</keyword>
<dbReference type="PROSITE" id="PS50048">
    <property type="entry name" value="ZN2_CY6_FUNGAL_2"/>
    <property type="match status" value="1"/>
</dbReference>
<keyword evidence="3" id="KW-0804">Transcription</keyword>
<keyword evidence="8" id="KW-1185">Reference proteome</keyword>
<protein>
    <recommendedName>
        <fullName evidence="6">Zn(2)-C6 fungal-type domain-containing protein</fullName>
    </recommendedName>
</protein>
<gene>
    <name evidence="7" type="ORF">BJX63DRAFT_269595</name>
</gene>
<dbReference type="Proteomes" id="UP001610334">
    <property type="component" value="Unassembled WGS sequence"/>
</dbReference>
<proteinExistence type="predicted"/>
<evidence type="ECO:0000256" key="2">
    <source>
        <dbReference type="ARBA" id="ARBA00023125"/>
    </source>
</evidence>
<evidence type="ECO:0000259" key="6">
    <source>
        <dbReference type="PROSITE" id="PS50048"/>
    </source>
</evidence>
<dbReference type="Gene3D" id="4.10.240.10">
    <property type="entry name" value="Zn(2)-C6 fungal-type DNA-binding domain"/>
    <property type="match status" value="1"/>
</dbReference>
<dbReference type="CDD" id="cd00067">
    <property type="entry name" value="GAL4"/>
    <property type="match status" value="1"/>
</dbReference>
<organism evidence="7 8">
    <name type="scientific">Aspergillus granulosus</name>
    <dbReference type="NCBI Taxonomy" id="176169"/>
    <lineage>
        <taxon>Eukaryota</taxon>
        <taxon>Fungi</taxon>
        <taxon>Dikarya</taxon>
        <taxon>Ascomycota</taxon>
        <taxon>Pezizomycotina</taxon>
        <taxon>Eurotiomycetes</taxon>
        <taxon>Eurotiomycetidae</taxon>
        <taxon>Eurotiales</taxon>
        <taxon>Aspergillaceae</taxon>
        <taxon>Aspergillus</taxon>
        <taxon>Aspergillus subgen. Nidulantes</taxon>
    </lineage>
</organism>
<name>A0ABR4H885_9EURO</name>
<evidence type="ECO:0000313" key="8">
    <source>
        <dbReference type="Proteomes" id="UP001610334"/>
    </source>
</evidence>
<dbReference type="InterPro" id="IPR053178">
    <property type="entry name" value="Osmoadaptation_assoc"/>
</dbReference>
<feature type="compositionally biased region" description="Polar residues" evidence="5">
    <location>
        <begin position="58"/>
        <end position="76"/>
    </location>
</feature>
<dbReference type="InterPro" id="IPR036864">
    <property type="entry name" value="Zn2-C6_fun-type_DNA-bd_sf"/>
</dbReference>
<dbReference type="SMART" id="SM00066">
    <property type="entry name" value="GAL4"/>
    <property type="match status" value="1"/>
</dbReference>
<evidence type="ECO:0000256" key="4">
    <source>
        <dbReference type="ARBA" id="ARBA00023242"/>
    </source>
</evidence>
<evidence type="ECO:0000256" key="5">
    <source>
        <dbReference type="SAM" id="MobiDB-lite"/>
    </source>
</evidence>
<comment type="caution">
    <text evidence="7">The sequence shown here is derived from an EMBL/GenBank/DDBJ whole genome shotgun (WGS) entry which is preliminary data.</text>
</comment>
<evidence type="ECO:0000256" key="3">
    <source>
        <dbReference type="ARBA" id="ARBA00023163"/>
    </source>
</evidence>
<sequence>MVHRSTGCLLCVKRKVKCDERLPNCMRCETYGKPCPGYERGFKFVTAKPYRSQRRPKSSISTSEQNGVVPTPGNSLDTELENTGAWTVRDISPELGDLNMVQCLNNLTDEISQPFPTTSGFVISRWFLLFPSIYGRNRTLDSAMKAFAAHHVGNVTLNKQAVQYARSTYGEALGRLRKSLNRSSECLSSEIYCSVLLLCLSPRPSKL</sequence>
<keyword evidence="2" id="KW-0238">DNA-binding</keyword>
<dbReference type="SUPFAM" id="SSF57701">
    <property type="entry name" value="Zn2/Cys6 DNA-binding domain"/>
    <property type="match status" value="1"/>
</dbReference>
<dbReference type="Pfam" id="PF00172">
    <property type="entry name" value="Zn_clus"/>
    <property type="match status" value="1"/>
</dbReference>
<dbReference type="PANTHER" id="PTHR38111">
    <property type="entry name" value="ZN(2)-C6 FUNGAL-TYPE DOMAIN-CONTAINING PROTEIN-RELATED"/>
    <property type="match status" value="1"/>
</dbReference>